<feature type="domain" description="GFO/IDH/MocA-like oxidoreductase" evidence="3">
    <location>
        <begin position="132"/>
        <end position="256"/>
    </location>
</feature>
<dbReference type="AlphaFoldDB" id="A0A329MKV0"/>
<name>A0A329MKV0_9BACL</name>
<dbReference type="EMBL" id="QMFB01000009">
    <property type="protein sequence ID" value="RAV20198.1"/>
    <property type="molecule type" value="Genomic_DNA"/>
</dbReference>
<dbReference type="InterPro" id="IPR000683">
    <property type="entry name" value="Gfo/Idh/MocA-like_OxRdtase_N"/>
</dbReference>
<dbReference type="InterPro" id="IPR036291">
    <property type="entry name" value="NAD(P)-bd_dom_sf"/>
</dbReference>
<dbReference type="SUPFAM" id="SSF51735">
    <property type="entry name" value="NAD(P)-binding Rossmann-fold domains"/>
    <property type="match status" value="1"/>
</dbReference>
<dbReference type="PANTHER" id="PTHR43818:SF11">
    <property type="entry name" value="BCDNA.GH03377"/>
    <property type="match status" value="1"/>
</dbReference>
<dbReference type="InterPro" id="IPR050463">
    <property type="entry name" value="Gfo/Idh/MocA_oxidrdct_glycsds"/>
</dbReference>
<dbReference type="GO" id="GO:0016491">
    <property type="term" value="F:oxidoreductase activity"/>
    <property type="evidence" value="ECO:0007669"/>
    <property type="project" value="UniProtKB-KW"/>
</dbReference>
<dbReference type="GO" id="GO:0000166">
    <property type="term" value="F:nucleotide binding"/>
    <property type="evidence" value="ECO:0007669"/>
    <property type="project" value="InterPro"/>
</dbReference>
<keyword evidence="1" id="KW-0560">Oxidoreductase</keyword>
<evidence type="ECO:0000259" key="3">
    <source>
        <dbReference type="Pfam" id="PF22725"/>
    </source>
</evidence>
<comment type="caution">
    <text evidence="4">The sequence shown here is derived from an EMBL/GenBank/DDBJ whole genome shotgun (WGS) entry which is preliminary data.</text>
</comment>
<protein>
    <submittedName>
        <fullName evidence="4">Gfo/Idh/MocA family oxidoreductase</fullName>
    </submittedName>
</protein>
<dbReference type="SUPFAM" id="SSF55347">
    <property type="entry name" value="Glyceraldehyde-3-phosphate dehydrogenase-like, C-terminal domain"/>
    <property type="match status" value="1"/>
</dbReference>
<dbReference type="InterPro" id="IPR055170">
    <property type="entry name" value="GFO_IDH_MocA-like_dom"/>
</dbReference>
<dbReference type="PANTHER" id="PTHR43818">
    <property type="entry name" value="BCDNA.GH03377"/>
    <property type="match status" value="1"/>
</dbReference>
<sequence length="326" mass="35203">MAAIRWGIIGCGSVTEVKSGPALQKAEGSELRAVMRRNGALAEDYARRHGVPRWYDRAEALIGDAEVDAVYVATPPSSHMAYAIAAAKAGKPVYVEKPMAMNAGECEAMIEACQKAGVPLFVAYYRRALPRFLHIKKLLDSGAVGDIRFVRTSQLRKPSEAEMTRPGEIWRLDPAVGGGGHFIDLASHTLDVLDFLLGPVRDVSGWASNRAGLYPAEDHVSGSYVFESGVHGIGNWCYCAYGAEDSNEIVGTKGKLSFATFGEGPIKLETDQGTEEWTIANPAHIQQPLVQTIVDDLLGRGTCPSTGISALRTSRVMDALLSGYYR</sequence>
<keyword evidence="5" id="KW-1185">Reference proteome</keyword>
<dbReference type="Pfam" id="PF01408">
    <property type="entry name" value="GFO_IDH_MocA"/>
    <property type="match status" value="1"/>
</dbReference>
<dbReference type="Gene3D" id="3.30.360.10">
    <property type="entry name" value="Dihydrodipicolinate Reductase, domain 2"/>
    <property type="match status" value="1"/>
</dbReference>
<dbReference type="Proteomes" id="UP000250369">
    <property type="component" value="Unassembled WGS sequence"/>
</dbReference>
<reference evidence="4 5" key="1">
    <citation type="journal article" date="2009" name="Int. J. Syst. Evol. Microbiol.">
        <title>Paenibacillus contaminans sp. nov., isolated from a contaminated laboratory plate.</title>
        <authorList>
            <person name="Chou J.H."/>
            <person name="Lee J.H."/>
            <person name="Lin M.C."/>
            <person name="Chang P.S."/>
            <person name="Arun A.B."/>
            <person name="Young C.C."/>
            <person name="Chen W.M."/>
        </authorList>
    </citation>
    <scope>NUCLEOTIDE SEQUENCE [LARGE SCALE GENOMIC DNA]</scope>
    <source>
        <strain evidence="4 5">CKOBP-6</strain>
    </source>
</reference>
<dbReference type="RefSeq" id="WP_113032095.1">
    <property type="nucleotide sequence ID" value="NZ_QMFB01000009.1"/>
</dbReference>
<evidence type="ECO:0000313" key="5">
    <source>
        <dbReference type="Proteomes" id="UP000250369"/>
    </source>
</evidence>
<dbReference type="OrthoDB" id="9815825at2"/>
<gene>
    <name evidence="4" type="ORF">DQG23_17195</name>
</gene>
<dbReference type="Gene3D" id="3.40.50.720">
    <property type="entry name" value="NAD(P)-binding Rossmann-like Domain"/>
    <property type="match status" value="1"/>
</dbReference>
<evidence type="ECO:0000259" key="2">
    <source>
        <dbReference type="Pfam" id="PF01408"/>
    </source>
</evidence>
<organism evidence="4 5">
    <name type="scientific">Paenibacillus contaminans</name>
    <dbReference type="NCBI Taxonomy" id="450362"/>
    <lineage>
        <taxon>Bacteria</taxon>
        <taxon>Bacillati</taxon>
        <taxon>Bacillota</taxon>
        <taxon>Bacilli</taxon>
        <taxon>Bacillales</taxon>
        <taxon>Paenibacillaceae</taxon>
        <taxon>Paenibacillus</taxon>
    </lineage>
</organism>
<accession>A0A329MKV0</accession>
<evidence type="ECO:0000256" key="1">
    <source>
        <dbReference type="ARBA" id="ARBA00023002"/>
    </source>
</evidence>
<proteinExistence type="predicted"/>
<dbReference type="Pfam" id="PF22725">
    <property type="entry name" value="GFO_IDH_MocA_C3"/>
    <property type="match status" value="1"/>
</dbReference>
<feature type="domain" description="Gfo/Idh/MocA-like oxidoreductase N-terminal" evidence="2">
    <location>
        <begin position="4"/>
        <end position="124"/>
    </location>
</feature>
<evidence type="ECO:0000313" key="4">
    <source>
        <dbReference type="EMBL" id="RAV20198.1"/>
    </source>
</evidence>